<comment type="caution">
    <text evidence="2">The sequence shown here is derived from an EMBL/GenBank/DDBJ whole genome shotgun (WGS) entry which is preliminary data.</text>
</comment>
<reference evidence="2 3" key="1">
    <citation type="submission" date="2019-11" db="EMBL/GenBank/DDBJ databases">
        <title>Genome of Strain BIT-d1.</title>
        <authorList>
            <person name="Yang Y."/>
        </authorList>
    </citation>
    <scope>NUCLEOTIDE SEQUENCE [LARGE SCALE GENOMIC DNA]</scope>
    <source>
        <strain evidence="2 3">BIT-d1</strain>
    </source>
</reference>
<dbReference type="Pfam" id="PF03572">
    <property type="entry name" value="Peptidase_S41"/>
    <property type="match status" value="1"/>
</dbReference>
<dbReference type="GO" id="GO:0008236">
    <property type="term" value="F:serine-type peptidase activity"/>
    <property type="evidence" value="ECO:0007669"/>
    <property type="project" value="InterPro"/>
</dbReference>
<sequence>MFKKFKGNIYVLVNFNTISNAEQFTLKLKKLNNVMVLGGNTKRMLTYGRNYAVDKVSPSAFFKIHFSGLNTHWRKYLSYEGKGVRPDFYLSSTEDWIEQAIRKYCE</sequence>
<evidence type="ECO:0000313" key="2">
    <source>
        <dbReference type="EMBL" id="MTG97239.1"/>
    </source>
</evidence>
<accession>A0A6I3LCQ8</accession>
<dbReference type="Proteomes" id="UP000438760">
    <property type="component" value="Unassembled WGS sequence"/>
</dbReference>
<gene>
    <name evidence="2" type="ORF">GJV76_03665</name>
</gene>
<keyword evidence="3" id="KW-1185">Reference proteome</keyword>
<dbReference type="InterPro" id="IPR029045">
    <property type="entry name" value="ClpP/crotonase-like_dom_sf"/>
</dbReference>
<name>A0A6I3LCQ8_9FLAO</name>
<dbReference type="SUPFAM" id="SSF52096">
    <property type="entry name" value="ClpP/crotonase"/>
    <property type="match status" value="1"/>
</dbReference>
<dbReference type="EMBL" id="WMJX01000004">
    <property type="protein sequence ID" value="MTG97239.1"/>
    <property type="molecule type" value="Genomic_DNA"/>
</dbReference>
<dbReference type="OrthoDB" id="2327485at2"/>
<dbReference type="GO" id="GO:0006508">
    <property type="term" value="P:proteolysis"/>
    <property type="evidence" value="ECO:0007669"/>
    <property type="project" value="InterPro"/>
</dbReference>
<dbReference type="Gene3D" id="3.90.226.10">
    <property type="entry name" value="2-enoyl-CoA Hydratase, Chain A, domain 1"/>
    <property type="match status" value="1"/>
</dbReference>
<proteinExistence type="predicted"/>
<dbReference type="RefSeq" id="WP_155091289.1">
    <property type="nucleotide sequence ID" value="NZ_CP102754.1"/>
</dbReference>
<evidence type="ECO:0000313" key="3">
    <source>
        <dbReference type="Proteomes" id="UP000438760"/>
    </source>
</evidence>
<organism evidence="2 3">
    <name type="scientific">Myroides albus</name>
    <dbReference type="NCBI Taxonomy" id="2562892"/>
    <lineage>
        <taxon>Bacteria</taxon>
        <taxon>Pseudomonadati</taxon>
        <taxon>Bacteroidota</taxon>
        <taxon>Flavobacteriia</taxon>
        <taxon>Flavobacteriales</taxon>
        <taxon>Flavobacteriaceae</taxon>
        <taxon>Myroides</taxon>
    </lineage>
</organism>
<feature type="domain" description="Tail specific protease" evidence="1">
    <location>
        <begin position="4"/>
        <end position="88"/>
    </location>
</feature>
<dbReference type="InterPro" id="IPR005151">
    <property type="entry name" value="Tail-specific_protease"/>
</dbReference>
<protein>
    <recommendedName>
        <fullName evidence="1">Tail specific protease domain-containing protein</fullName>
    </recommendedName>
</protein>
<evidence type="ECO:0000259" key="1">
    <source>
        <dbReference type="Pfam" id="PF03572"/>
    </source>
</evidence>
<dbReference type="AlphaFoldDB" id="A0A6I3LCQ8"/>